<proteinExistence type="predicted"/>
<dbReference type="GO" id="GO:0016747">
    <property type="term" value="F:acyltransferase activity, transferring groups other than amino-acyl groups"/>
    <property type="evidence" value="ECO:0007669"/>
    <property type="project" value="InterPro"/>
</dbReference>
<protein>
    <submittedName>
        <fullName evidence="4">ElaA protein</fullName>
    </submittedName>
</protein>
<evidence type="ECO:0000256" key="1">
    <source>
        <dbReference type="ARBA" id="ARBA00022679"/>
    </source>
</evidence>
<organism evidence="4 5">
    <name type="scientific">Pseudonocardia endophytica</name>
    <dbReference type="NCBI Taxonomy" id="401976"/>
    <lineage>
        <taxon>Bacteria</taxon>
        <taxon>Bacillati</taxon>
        <taxon>Actinomycetota</taxon>
        <taxon>Actinomycetes</taxon>
        <taxon>Pseudonocardiales</taxon>
        <taxon>Pseudonocardiaceae</taxon>
        <taxon>Pseudonocardia</taxon>
    </lineage>
</organism>
<comment type="caution">
    <text evidence="4">The sequence shown here is derived from an EMBL/GenBank/DDBJ whole genome shotgun (WGS) entry which is preliminary data.</text>
</comment>
<dbReference type="AlphaFoldDB" id="A0A4R1HT51"/>
<dbReference type="CDD" id="cd04301">
    <property type="entry name" value="NAT_SF"/>
    <property type="match status" value="1"/>
</dbReference>
<dbReference type="PANTHER" id="PTHR43877">
    <property type="entry name" value="AMINOALKYLPHOSPHONATE N-ACETYLTRANSFERASE-RELATED-RELATED"/>
    <property type="match status" value="1"/>
</dbReference>
<dbReference type="OrthoDB" id="9796171at2"/>
<dbReference type="InterPro" id="IPR016181">
    <property type="entry name" value="Acyl_CoA_acyltransferase"/>
</dbReference>
<feature type="domain" description="N-acetyltransferase" evidence="3">
    <location>
        <begin position="3"/>
        <end position="153"/>
    </location>
</feature>
<dbReference type="PROSITE" id="PS51186">
    <property type="entry name" value="GNAT"/>
    <property type="match status" value="1"/>
</dbReference>
<keyword evidence="1" id="KW-0808">Transferase</keyword>
<dbReference type="RefSeq" id="WP_132421689.1">
    <property type="nucleotide sequence ID" value="NZ_SMFZ01000001.1"/>
</dbReference>
<keyword evidence="2" id="KW-0012">Acyltransferase</keyword>
<dbReference type="EMBL" id="SMFZ01000001">
    <property type="protein sequence ID" value="TCK25378.1"/>
    <property type="molecule type" value="Genomic_DNA"/>
</dbReference>
<name>A0A4R1HT51_PSEEN</name>
<dbReference type="InterPro" id="IPR050832">
    <property type="entry name" value="Bact_Acetyltransf"/>
</dbReference>
<dbReference type="Proteomes" id="UP000295560">
    <property type="component" value="Unassembled WGS sequence"/>
</dbReference>
<gene>
    <name evidence="4" type="ORF">EV378_1185</name>
</gene>
<accession>A0A4R1HT51</accession>
<evidence type="ECO:0000313" key="4">
    <source>
        <dbReference type="EMBL" id="TCK25378.1"/>
    </source>
</evidence>
<dbReference type="SUPFAM" id="SSF55729">
    <property type="entry name" value="Acyl-CoA N-acyltransferases (Nat)"/>
    <property type="match status" value="1"/>
</dbReference>
<dbReference type="Pfam" id="PF13673">
    <property type="entry name" value="Acetyltransf_10"/>
    <property type="match status" value="1"/>
</dbReference>
<dbReference type="Gene3D" id="3.40.630.30">
    <property type="match status" value="1"/>
</dbReference>
<evidence type="ECO:0000313" key="5">
    <source>
        <dbReference type="Proteomes" id="UP000295560"/>
    </source>
</evidence>
<sequence length="154" mass="17022">MSVDTRTATVRRSWALDLDGSTLYALLRLRVDVFVVEQRAAYPDLDGRDLEERTRHYWLADADGAVLGTLRLLKEPDGGYRIGRVCTRADVRGRGLGAQLMTAAMAEAASKPCVLDAQSRQVGFYERFGFVTAGAEYVDDDGIGHVPMSRTPLR</sequence>
<evidence type="ECO:0000259" key="3">
    <source>
        <dbReference type="PROSITE" id="PS51186"/>
    </source>
</evidence>
<dbReference type="InterPro" id="IPR000182">
    <property type="entry name" value="GNAT_dom"/>
</dbReference>
<reference evidence="4 5" key="1">
    <citation type="submission" date="2019-03" db="EMBL/GenBank/DDBJ databases">
        <title>Sequencing the genomes of 1000 actinobacteria strains.</title>
        <authorList>
            <person name="Klenk H.-P."/>
        </authorList>
    </citation>
    <scope>NUCLEOTIDE SEQUENCE [LARGE SCALE GENOMIC DNA]</scope>
    <source>
        <strain evidence="4 5">DSM 44969</strain>
    </source>
</reference>
<keyword evidence="5" id="KW-1185">Reference proteome</keyword>
<evidence type="ECO:0000256" key="2">
    <source>
        <dbReference type="ARBA" id="ARBA00023315"/>
    </source>
</evidence>